<proteinExistence type="predicted"/>
<dbReference type="SFLD" id="SFLDS00029">
    <property type="entry name" value="Radical_SAM"/>
    <property type="match status" value="1"/>
</dbReference>
<sequence length="477" mass="54555">MNTAISNLSHAMQRKAIGILVDTVLKQVNKDREKGFLDAVDLAEQFWGKGFSKEDYDKVRAAIKDPNNKWIRYINRVLDETHPNVAKTAIMNLGYEAFIRGTKTIRKNREIYNCNIPWLILFDPTSACNMHCEGCWAGTYGNKHNLSFEDMDKIVTEGKALGVYLYMLTGGEPLVRKKDILRLAEKHNDVEFSIYTNSTLIDDEFCQEVVRLGNITFQLSIEGTPETNDARRGDGHYDAVMKAMDLFKKYGIIFGTSICYTRYNIEAVTSDEFLKMITEKGARFGFYFHYMPVGNNAVTDLMPTVEQRKYMIQRIRYIRSAESDIEFFPMDFQNDGEYVGGCIAGGRNYFHINSAGDAEPCVFIHYSNANIHDMSILEILQSPLFMAYHEGQPFNKNHLRPCPMLENPELLQEMVHRTGAHSTDLESPEPVEHLCGKCAEYASNWQPSADEIWNHSKHKKKPYENYKKSAENKAVGA</sequence>
<dbReference type="SFLD" id="SFLDG01386">
    <property type="entry name" value="main_SPASM_domain-containing"/>
    <property type="match status" value="1"/>
</dbReference>
<protein>
    <submittedName>
        <fullName evidence="6">MoaA/NifB/PqqE/SkfB family radical SAM enzyme</fullName>
    </submittedName>
</protein>
<dbReference type="CDD" id="cd01335">
    <property type="entry name" value="Radical_SAM"/>
    <property type="match status" value="1"/>
</dbReference>
<keyword evidence="3" id="KW-0408">Iron</keyword>
<comment type="caution">
    <text evidence="6">The sequence shown here is derived from an EMBL/GenBank/DDBJ whole genome shotgun (WGS) entry which is preliminary data.</text>
</comment>
<dbReference type="CDD" id="cd21128">
    <property type="entry name" value="SPASM_rSAM"/>
    <property type="match status" value="1"/>
</dbReference>
<dbReference type="InterPro" id="IPR023885">
    <property type="entry name" value="4Fe4S-binding_SPASM_dom"/>
</dbReference>
<dbReference type="PROSITE" id="PS51918">
    <property type="entry name" value="RADICAL_SAM"/>
    <property type="match status" value="1"/>
</dbReference>
<dbReference type="OrthoDB" id="9782387at2"/>
<keyword evidence="1" id="KW-0949">S-adenosyl-L-methionine</keyword>
<evidence type="ECO:0000313" key="7">
    <source>
        <dbReference type="Proteomes" id="UP000295711"/>
    </source>
</evidence>
<evidence type="ECO:0000256" key="3">
    <source>
        <dbReference type="ARBA" id="ARBA00023004"/>
    </source>
</evidence>
<dbReference type="PANTHER" id="PTHR43524:SF1">
    <property type="entry name" value="RADICAL SAM SUPERFAMILY PROTEIN"/>
    <property type="match status" value="1"/>
</dbReference>
<dbReference type="InterPro" id="IPR013785">
    <property type="entry name" value="Aldolase_TIM"/>
</dbReference>
<dbReference type="InterPro" id="IPR006638">
    <property type="entry name" value="Elp3/MiaA/NifB-like_rSAM"/>
</dbReference>
<feature type="domain" description="Radical SAM core" evidence="5">
    <location>
        <begin position="112"/>
        <end position="329"/>
    </location>
</feature>
<evidence type="ECO:0000256" key="2">
    <source>
        <dbReference type="ARBA" id="ARBA00022723"/>
    </source>
</evidence>
<dbReference type="SFLD" id="SFLDG01067">
    <property type="entry name" value="SPASM/twitch_domain_containing"/>
    <property type="match status" value="1"/>
</dbReference>
<evidence type="ECO:0000256" key="1">
    <source>
        <dbReference type="ARBA" id="ARBA00022691"/>
    </source>
</evidence>
<dbReference type="InterPro" id="IPR058240">
    <property type="entry name" value="rSAM_sf"/>
</dbReference>
<dbReference type="SMART" id="SM00729">
    <property type="entry name" value="Elp3"/>
    <property type="match status" value="1"/>
</dbReference>
<organism evidence="6 7">
    <name type="scientific">Frisingicoccus caecimuris</name>
    <dbReference type="NCBI Taxonomy" id="1796636"/>
    <lineage>
        <taxon>Bacteria</taxon>
        <taxon>Bacillati</taxon>
        <taxon>Bacillota</taxon>
        <taxon>Clostridia</taxon>
        <taxon>Lachnospirales</taxon>
        <taxon>Lachnospiraceae</taxon>
        <taxon>Frisingicoccus</taxon>
    </lineage>
</organism>
<dbReference type="GO" id="GO:0051536">
    <property type="term" value="F:iron-sulfur cluster binding"/>
    <property type="evidence" value="ECO:0007669"/>
    <property type="project" value="UniProtKB-KW"/>
</dbReference>
<evidence type="ECO:0000259" key="5">
    <source>
        <dbReference type="PROSITE" id="PS51918"/>
    </source>
</evidence>
<keyword evidence="4" id="KW-0411">Iron-sulfur</keyword>
<dbReference type="Proteomes" id="UP000295711">
    <property type="component" value="Unassembled WGS sequence"/>
</dbReference>
<dbReference type="Pfam" id="PF04055">
    <property type="entry name" value="Radical_SAM"/>
    <property type="match status" value="1"/>
</dbReference>
<dbReference type="GO" id="GO:0003824">
    <property type="term" value="F:catalytic activity"/>
    <property type="evidence" value="ECO:0007669"/>
    <property type="project" value="InterPro"/>
</dbReference>
<reference evidence="6 7" key="1">
    <citation type="submission" date="2019-03" db="EMBL/GenBank/DDBJ databases">
        <title>Genomic Encyclopedia of Type Strains, Phase IV (KMG-IV): sequencing the most valuable type-strain genomes for metagenomic binning, comparative biology and taxonomic classification.</title>
        <authorList>
            <person name="Goeker M."/>
        </authorList>
    </citation>
    <scope>NUCLEOTIDE SEQUENCE [LARGE SCALE GENOMIC DNA]</scope>
    <source>
        <strain evidence="6 7">DSM 28559</strain>
    </source>
</reference>
<dbReference type="GO" id="GO:0046872">
    <property type="term" value="F:metal ion binding"/>
    <property type="evidence" value="ECO:0007669"/>
    <property type="project" value="UniProtKB-KW"/>
</dbReference>
<evidence type="ECO:0000256" key="4">
    <source>
        <dbReference type="ARBA" id="ARBA00023014"/>
    </source>
</evidence>
<dbReference type="EMBL" id="SLXA01000007">
    <property type="protein sequence ID" value="TCO84477.1"/>
    <property type="molecule type" value="Genomic_DNA"/>
</dbReference>
<dbReference type="PANTHER" id="PTHR43524">
    <property type="entry name" value="RADICAL SAM SUPERFAMILY PROTEIN"/>
    <property type="match status" value="1"/>
</dbReference>
<accession>A0A4R2LLV0</accession>
<keyword evidence="2" id="KW-0479">Metal-binding</keyword>
<dbReference type="Pfam" id="PF13186">
    <property type="entry name" value="SPASM"/>
    <property type="match status" value="1"/>
</dbReference>
<dbReference type="SUPFAM" id="SSF102114">
    <property type="entry name" value="Radical SAM enzymes"/>
    <property type="match status" value="1"/>
</dbReference>
<keyword evidence="7" id="KW-1185">Reference proteome</keyword>
<name>A0A4R2LLV0_9FIRM</name>
<evidence type="ECO:0000313" key="6">
    <source>
        <dbReference type="EMBL" id="TCO84477.1"/>
    </source>
</evidence>
<dbReference type="InterPro" id="IPR007197">
    <property type="entry name" value="rSAM"/>
</dbReference>
<dbReference type="AlphaFoldDB" id="A0A4R2LLV0"/>
<gene>
    <name evidence="6" type="ORF">EV212_10779</name>
</gene>
<dbReference type="RefSeq" id="WP_132091692.1">
    <property type="nucleotide sequence ID" value="NZ_JANKAQ010000006.1"/>
</dbReference>
<dbReference type="Gene3D" id="3.20.20.70">
    <property type="entry name" value="Aldolase class I"/>
    <property type="match status" value="1"/>
</dbReference>